<reference evidence="3" key="1">
    <citation type="journal article" date="2019" name="Int. J. Syst. Evol. Microbiol.">
        <title>The Global Catalogue of Microorganisms (GCM) 10K type strain sequencing project: providing services to taxonomists for standard genome sequencing and annotation.</title>
        <authorList>
            <consortium name="The Broad Institute Genomics Platform"/>
            <consortium name="The Broad Institute Genome Sequencing Center for Infectious Disease"/>
            <person name="Wu L."/>
            <person name="Ma J."/>
        </authorList>
    </citation>
    <scope>NUCLEOTIDE SEQUENCE [LARGE SCALE GENOMIC DNA]</scope>
    <source>
        <strain evidence="3">JCM 31319</strain>
    </source>
</reference>
<dbReference type="Pfam" id="PF01656">
    <property type="entry name" value="CbiA"/>
    <property type="match status" value="1"/>
</dbReference>
<dbReference type="PANTHER" id="PTHR13696:SF52">
    <property type="entry name" value="PARA FAMILY PROTEIN CT_582"/>
    <property type="match status" value="1"/>
</dbReference>
<dbReference type="InterPro" id="IPR002586">
    <property type="entry name" value="CobQ/CobB/MinD/ParA_Nub-bd_dom"/>
</dbReference>
<dbReference type="PANTHER" id="PTHR13696">
    <property type="entry name" value="P-LOOP CONTAINING NUCLEOSIDE TRIPHOSPHATE HYDROLASE"/>
    <property type="match status" value="1"/>
</dbReference>
<protein>
    <submittedName>
        <fullName evidence="2">ParA family protein</fullName>
    </submittedName>
</protein>
<dbReference type="CDD" id="cd02042">
    <property type="entry name" value="ParAB_family"/>
    <property type="match status" value="1"/>
</dbReference>
<dbReference type="SUPFAM" id="SSF52540">
    <property type="entry name" value="P-loop containing nucleoside triphosphate hydrolases"/>
    <property type="match status" value="1"/>
</dbReference>
<evidence type="ECO:0000259" key="1">
    <source>
        <dbReference type="Pfam" id="PF01656"/>
    </source>
</evidence>
<feature type="domain" description="CobQ/CobB/MinD/ParA nucleotide binding" evidence="1">
    <location>
        <begin position="3"/>
        <end position="179"/>
    </location>
</feature>
<dbReference type="InterPro" id="IPR050678">
    <property type="entry name" value="DNA_Partitioning_ATPase"/>
</dbReference>
<proteinExistence type="predicted"/>
<evidence type="ECO:0000313" key="2">
    <source>
        <dbReference type="EMBL" id="MFD1187219.1"/>
    </source>
</evidence>
<comment type="caution">
    <text evidence="2">The sequence shown here is derived from an EMBL/GenBank/DDBJ whole genome shotgun (WGS) entry which is preliminary data.</text>
</comment>
<dbReference type="RefSeq" id="WP_377528456.1">
    <property type="nucleotide sequence ID" value="NZ_JBHTLD010000123.1"/>
</dbReference>
<gene>
    <name evidence="2" type="ORF">ACFQ2O_13465</name>
</gene>
<dbReference type="Proteomes" id="UP001597094">
    <property type="component" value="Unassembled WGS sequence"/>
</dbReference>
<organism evidence="2 3">
    <name type="scientific">Pontibacter rugosus</name>
    <dbReference type="NCBI Taxonomy" id="1745966"/>
    <lineage>
        <taxon>Bacteria</taxon>
        <taxon>Pseudomonadati</taxon>
        <taxon>Bacteroidota</taxon>
        <taxon>Cytophagia</taxon>
        <taxon>Cytophagales</taxon>
        <taxon>Hymenobacteraceae</taxon>
        <taxon>Pontibacter</taxon>
    </lineage>
</organism>
<name>A0ABW3SQP3_9BACT</name>
<sequence length="211" mass="24146">MKIVIANQKGGVGKSTTCVLLANYLTLEKGEEVVLFDMDQQETVYATWERDRELYDNEPLYEVIKLELEEYPTYAHDLDALKNAMHVLIDMPGRLDDDAILAVLKDADLIICPIAYERSVFESSHVFARVARHLNPHNHIVFLPTRLNKNIKYETKEKVREALSALGQLAPEIAERVALQRIDTVSIGSEARQVVQEAFDYIYTNYFKGKE</sequence>
<accession>A0ABW3SQP3</accession>
<evidence type="ECO:0000313" key="3">
    <source>
        <dbReference type="Proteomes" id="UP001597094"/>
    </source>
</evidence>
<dbReference type="EMBL" id="JBHTLD010000123">
    <property type="protein sequence ID" value="MFD1187219.1"/>
    <property type="molecule type" value="Genomic_DNA"/>
</dbReference>
<dbReference type="Gene3D" id="3.40.50.300">
    <property type="entry name" value="P-loop containing nucleotide triphosphate hydrolases"/>
    <property type="match status" value="1"/>
</dbReference>
<dbReference type="InterPro" id="IPR027417">
    <property type="entry name" value="P-loop_NTPase"/>
</dbReference>
<dbReference type="PIRSF" id="PIRSF009320">
    <property type="entry name" value="Nuc_binding_HP_1000"/>
    <property type="match status" value="1"/>
</dbReference>
<keyword evidence="3" id="KW-1185">Reference proteome</keyword>